<evidence type="ECO:0000256" key="8">
    <source>
        <dbReference type="ARBA" id="ARBA00022777"/>
    </source>
</evidence>
<proteinExistence type="predicted"/>
<dbReference type="InterPro" id="IPR003594">
    <property type="entry name" value="HATPase_dom"/>
</dbReference>
<evidence type="ECO:0000256" key="1">
    <source>
        <dbReference type="ARBA" id="ARBA00000085"/>
    </source>
</evidence>
<keyword evidence="12" id="KW-1133">Transmembrane helix</keyword>
<dbReference type="CDD" id="cd00130">
    <property type="entry name" value="PAS"/>
    <property type="match status" value="1"/>
</dbReference>
<evidence type="ECO:0000256" key="12">
    <source>
        <dbReference type="SAM" id="Phobius"/>
    </source>
</evidence>
<dbReference type="InterPro" id="IPR036890">
    <property type="entry name" value="HATPase_C_sf"/>
</dbReference>
<dbReference type="PRINTS" id="PR00344">
    <property type="entry name" value="BCTRLSENSOR"/>
</dbReference>
<evidence type="ECO:0000259" key="14">
    <source>
        <dbReference type="PROSITE" id="PS50885"/>
    </source>
</evidence>
<feature type="domain" description="Histidine kinase" evidence="13">
    <location>
        <begin position="342"/>
        <end position="558"/>
    </location>
</feature>
<evidence type="ECO:0000256" key="4">
    <source>
        <dbReference type="ARBA" id="ARBA00022475"/>
    </source>
</evidence>
<protein>
    <recommendedName>
        <fullName evidence="3">histidine kinase</fullName>
        <ecNumber evidence="3">2.7.13.3</ecNumber>
    </recommendedName>
</protein>
<dbReference type="CDD" id="cd06225">
    <property type="entry name" value="HAMP"/>
    <property type="match status" value="1"/>
</dbReference>
<evidence type="ECO:0000256" key="2">
    <source>
        <dbReference type="ARBA" id="ARBA00004651"/>
    </source>
</evidence>
<dbReference type="SUPFAM" id="SSF55785">
    <property type="entry name" value="PYP-like sensor domain (PAS domain)"/>
    <property type="match status" value="1"/>
</dbReference>
<dbReference type="InterPro" id="IPR035965">
    <property type="entry name" value="PAS-like_dom_sf"/>
</dbReference>
<keyword evidence="12" id="KW-0812">Transmembrane</keyword>
<evidence type="ECO:0000256" key="11">
    <source>
        <dbReference type="ARBA" id="ARBA00023136"/>
    </source>
</evidence>
<sequence length="558" mass="64868">MNRFQTRLFIGFLLVTLFVLTTLGLIVGQLVASYYKDTLTERLERELTLSAAVLETLERNEWESFLKELSTRLDVQVQMNIQEEALIVDPEEGIVSTFPEEQEDLLLLEESFWNDTGSLQFALPVEQQLEDFHRYMWIFIFISFSLAFFIIAMMSYRITLELTRPISHVTNVANELAKGNFKVRTYDRRKDEIGQLMRSMNMLAYNLDQITTHSQIQQERLEALIQHMGSGLIFISERGDIAVINQYCKDIFNTDTDQWLNELYHQVIPEKPVNDLIQQIFFTEQKIRKQIQFQQRIPDKHYEVYGAPVVGDNHELRGVVLVLHDITELKRLENIRRDFVANVSHELKTPMTSLKGFTETLLDGAMDDEKARKQFLQIIWKESDRLSHLIDDLLHLSKLEREDLELEWQEIQVTEIAKEVIELLRSKAEEKSITLTTTFQPELTMIGDPLRFRQILINLVSNAINYTSPHGQVWVEVMEKENQVVMIVKDNGIGISEEEIPRIFERFYRVDKARSRNSGGTGLGLAIVKHIVEAFEGDIQVDSEKGKGTIFIVKLPQR</sequence>
<feature type="transmembrane region" description="Helical" evidence="12">
    <location>
        <begin position="135"/>
        <end position="156"/>
    </location>
</feature>
<keyword evidence="4" id="KW-1003">Cell membrane</keyword>
<dbReference type="CDD" id="cd00082">
    <property type="entry name" value="HisKA"/>
    <property type="match status" value="1"/>
</dbReference>
<dbReference type="Gene3D" id="1.10.287.130">
    <property type="match status" value="1"/>
</dbReference>
<dbReference type="PANTHER" id="PTHR45453">
    <property type="entry name" value="PHOSPHATE REGULON SENSOR PROTEIN PHOR"/>
    <property type="match status" value="1"/>
</dbReference>
<dbReference type="NCBIfam" id="NF046044">
    <property type="entry name" value="PnpS"/>
    <property type="match status" value="1"/>
</dbReference>
<evidence type="ECO:0000259" key="13">
    <source>
        <dbReference type="PROSITE" id="PS50109"/>
    </source>
</evidence>
<dbReference type="SUPFAM" id="SSF55874">
    <property type="entry name" value="ATPase domain of HSP90 chaperone/DNA topoisomerase II/histidine kinase"/>
    <property type="match status" value="1"/>
</dbReference>
<dbReference type="CDD" id="cd00075">
    <property type="entry name" value="HATPase"/>
    <property type="match status" value="1"/>
</dbReference>
<reference evidence="16" key="1">
    <citation type="journal article" date="2019" name="Int. J. Syst. Evol. Microbiol.">
        <title>The Global Catalogue of Microorganisms (GCM) 10K type strain sequencing project: providing services to taxonomists for standard genome sequencing and annotation.</title>
        <authorList>
            <consortium name="The Broad Institute Genomics Platform"/>
            <consortium name="The Broad Institute Genome Sequencing Center for Infectious Disease"/>
            <person name="Wu L."/>
            <person name="Ma J."/>
        </authorList>
    </citation>
    <scope>NUCLEOTIDE SEQUENCE [LARGE SCALE GENOMIC DNA]</scope>
    <source>
        <strain evidence="16">CGMCC 1.15790</strain>
    </source>
</reference>
<dbReference type="Pfam" id="PF00672">
    <property type="entry name" value="HAMP"/>
    <property type="match status" value="1"/>
</dbReference>
<dbReference type="Pfam" id="PF00989">
    <property type="entry name" value="PAS"/>
    <property type="match status" value="1"/>
</dbReference>
<gene>
    <name evidence="15" type="primary">pnpS</name>
    <name evidence="15" type="ORF">ACFPTR_11625</name>
</gene>
<dbReference type="PROSITE" id="PS50885">
    <property type="entry name" value="HAMP"/>
    <property type="match status" value="1"/>
</dbReference>
<dbReference type="PANTHER" id="PTHR45453:SF1">
    <property type="entry name" value="PHOSPHATE REGULON SENSOR PROTEIN PHOR"/>
    <property type="match status" value="1"/>
</dbReference>
<dbReference type="InterPro" id="IPR003661">
    <property type="entry name" value="HisK_dim/P_dom"/>
</dbReference>
<keyword evidence="10" id="KW-0902">Two-component regulatory system</keyword>
<dbReference type="Gene3D" id="3.30.565.10">
    <property type="entry name" value="Histidine kinase-like ATPase, C-terminal domain"/>
    <property type="match status" value="1"/>
</dbReference>
<keyword evidence="8 15" id="KW-0418">Kinase</keyword>
<dbReference type="Pfam" id="PF02518">
    <property type="entry name" value="HATPase_c"/>
    <property type="match status" value="1"/>
</dbReference>
<dbReference type="EMBL" id="JBHSPF010000059">
    <property type="protein sequence ID" value="MFC5629502.1"/>
    <property type="molecule type" value="Genomic_DNA"/>
</dbReference>
<dbReference type="InterPro" id="IPR013767">
    <property type="entry name" value="PAS_fold"/>
</dbReference>
<evidence type="ECO:0000256" key="3">
    <source>
        <dbReference type="ARBA" id="ARBA00012438"/>
    </source>
</evidence>
<keyword evidence="7" id="KW-0547">Nucleotide-binding</keyword>
<dbReference type="GO" id="GO:0016301">
    <property type="term" value="F:kinase activity"/>
    <property type="evidence" value="ECO:0007669"/>
    <property type="project" value="UniProtKB-KW"/>
</dbReference>
<dbReference type="SMART" id="SM00304">
    <property type="entry name" value="HAMP"/>
    <property type="match status" value="1"/>
</dbReference>
<dbReference type="SMART" id="SM00091">
    <property type="entry name" value="PAS"/>
    <property type="match status" value="1"/>
</dbReference>
<comment type="catalytic activity">
    <reaction evidence="1">
        <text>ATP + protein L-histidine = ADP + protein N-phospho-L-histidine.</text>
        <dbReference type="EC" id="2.7.13.3"/>
    </reaction>
</comment>
<evidence type="ECO:0000256" key="6">
    <source>
        <dbReference type="ARBA" id="ARBA00022679"/>
    </source>
</evidence>
<evidence type="ECO:0000313" key="15">
    <source>
        <dbReference type="EMBL" id="MFC5629502.1"/>
    </source>
</evidence>
<keyword evidence="11 12" id="KW-0472">Membrane</keyword>
<dbReference type="InterPro" id="IPR004358">
    <property type="entry name" value="Sig_transdc_His_kin-like_C"/>
</dbReference>
<keyword evidence="5" id="KW-0597">Phosphoprotein</keyword>
<dbReference type="Gene3D" id="6.10.340.10">
    <property type="match status" value="1"/>
</dbReference>
<dbReference type="PROSITE" id="PS50109">
    <property type="entry name" value="HIS_KIN"/>
    <property type="match status" value="1"/>
</dbReference>
<dbReference type="Pfam" id="PF00512">
    <property type="entry name" value="HisKA"/>
    <property type="match status" value="1"/>
</dbReference>
<dbReference type="SUPFAM" id="SSF47384">
    <property type="entry name" value="Homodimeric domain of signal transducing histidine kinase"/>
    <property type="match status" value="1"/>
</dbReference>
<comment type="caution">
    <text evidence="15">The sequence shown here is derived from an EMBL/GenBank/DDBJ whole genome shotgun (WGS) entry which is preliminary data.</text>
</comment>
<evidence type="ECO:0000256" key="7">
    <source>
        <dbReference type="ARBA" id="ARBA00022741"/>
    </source>
</evidence>
<dbReference type="SMART" id="SM00388">
    <property type="entry name" value="HisKA"/>
    <property type="match status" value="1"/>
</dbReference>
<dbReference type="InterPro" id="IPR050351">
    <property type="entry name" value="BphY/WalK/GraS-like"/>
</dbReference>
<comment type="subcellular location">
    <subcellularLocation>
        <location evidence="2">Cell membrane</location>
        <topology evidence="2">Multi-pass membrane protein</topology>
    </subcellularLocation>
</comment>
<dbReference type="InterPro" id="IPR036097">
    <property type="entry name" value="HisK_dim/P_sf"/>
</dbReference>
<dbReference type="SUPFAM" id="SSF158472">
    <property type="entry name" value="HAMP domain-like"/>
    <property type="match status" value="1"/>
</dbReference>
<dbReference type="InterPro" id="IPR005467">
    <property type="entry name" value="His_kinase_dom"/>
</dbReference>
<evidence type="ECO:0000256" key="9">
    <source>
        <dbReference type="ARBA" id="ARBA00022840"/>
    </source>
</evidence>
<evidence type="ECO:0000256" key="10">
    <source>
        <dbReference type="ARBA" id="ARBA00023012"/>
    </source>
</evidence>
<dbReference type="Proteomes" id="UP001596143">
    <property type="component" value="Unassembled WGS sequence"/>
</dbReference>
<keyword evidence="6" id="KW-0808">Transferase</keyword>
<dbReference type="Gene3D" id="3.30.450.20">
    <property type="entry name" value="PAS domain"/>
    <property type="match status" value="1"/>
</dbReference>
<keyword evidence="9" id="KW-0067">ATP-binding</keyword>
<dbReference type="SMART" id="SM00387">
    <property type="entry name" value="HATPase_c"/>
    <property type="match status" value="1"/>
</dbReference>
<evidence type="ECO:0000256" key="5">
    <source>
        <dbReference type="ARBA" id="ARBA00022553"/>
    </source>
</evidence>
<accession>A0ABW0U7N0</accession>
<name>A0ABW0U7N0_9BACI</name>
<organism evidence="15 16">
    <name type="scientific">Aliibacillus thermotolerans</name>
    <dbReference type="NCBI Taxonomy" id="1834418"/>
    <lineage>
        <taxon>Bacteria</taxon>
        <taxon>Bacillati</taxon>
        <taxon>Bacillota</taxon>
        <taxon>Bacilli</taxon>
        <taxon>Bacillales</taxon>
        <taxon>Bacillaceae</taxon>
        <taxon>Aliibacillus</taxon>
    </lineage>
</organism>
<dbReference type="InterPro" id="IPR000014">
    <property type="entry name" value="PAS"/>
</dbReference>
<feature type="domain" description="HAMP" evidence="14">
    <location>
        <begin position="160"/>
        <end position="212"/>
    </location>
</feature>
<keyword evidence="16" id="KW-1185">Reference proteome</keyword>
<dbReference type="InterPro" id="IPR003660">
    <property type="entry name" value="HAMP_dom"/>
</dbReference>
<dbReference type="EC" id="2.7.13.3" evidence="3"/>
<dbReference type="RefSeq" id="WP_270897225.1">
    <property type="nucleotide sequence ID" value="NZ_JBHSPF010000059.1"/>
</dbReference>
<evidence type="ECO:0000313" key="16">
    <source>
        <dbReference type="Proteomes" id="UP001596143"/>
    </source>
</evidence>
<feature type="transmembrane region" description="Helical" evidence="12">
    <location>
        <begin position="12"/>
        <end position="35"/>
    </location>
</feature>